<dbReference type="Proteomes" id="UP001501594">
    <property type="component" value="Unassembled WGS sequence"/>
</dbReference>
<proteinExistence type="predicted"/>
<accession>A0ABP8E539</accession>
<evidence type="ECO:0000256" key="1">
    <source>
        <dbReference type="SAM" id="MobiDB-lite"/>
    </source>
</evidence>
<sequence length="93" mass="10088">MEPGGDEFQAAGAEAEDEAEGKGRSEADQRDPVHFERSAFEQEGRWKELVNRGALKCRGGYQCRLDRMGQGSEHSGAPDYSDGQGSAGKGQRI</sequence>
<feature type="compositionally biased region" description="Low complexity" evidence="1">
    <location>
        <begin position="1"/>
        <end position="13"/>
    </location>
</feature>
<evidence type="ECO:0000313" key="3">
    <source>
        <dbReference type="Proteomes" id="UP001501594"/>
    </source>
</evidence>
<dbReference type="EMBL" id="BAABAU010000004">
    <property type="protein sequence ID" value="GAA4267365.1"/>
    <property type="molecule type" value="Genomic_DNA"/>
</dbReference>
<gene>
    <name evidence="2" type="ORF">GCM10022256_29770</name>
</gene>
<reference evidence="3" key="1">
    <citation type="journal article" date="2019" name="Int. J. Syst. Evol. Microbiol.">
        <title>The Global Catalogue of Microorganisms (GCM) 10K type strain sequencing project: providing services to taxonomists for standard genome sequencing and annotation.</title>
        <authorList>
            <consortium name="The Broad Institute Genomics Platform"/>
            <consortium name="The Broad Institute Genome Sequencing Center for Infectious Disease"/>
            <person name="Wu L."/>
            <person name="Ma J."/>
        </authorList>
    </citation>
    <scope>NUCLEOTIDE SEQUENCE [LARGE SCALE GENOMIC DNA]</scope>
    <source>
        <strain evidence="3">JCM 17442</strain>
    </source>
</reference>
<comment type="caution">
    <text evidence="2">The sequence shown here is derived from an EMBL/GenBank/DDBJ whole genome shotgun (WGS) entry which is preliminary data.</text>
</comment>
<organism evidence="2 3">
    <name type="scientific">Frondihabitans peucedani</name>
    <dbReference type="NCBI Taxonomy" id="598626"/>
    <lineage>
        <taxon>Bacteria</taxon>
        <taxon>Bacillati</taxon>
        <taxon>Actinomycetota</taxon>
        <taxon>Actinomycetes</taxon>
        <taxon>Micrococcales</taxon>
        <taxon>Microbacteriaceae</taxon>
        <taxon>Frondihabitans</taxon>
    </lineage>
</organism>
<feature type="region of interest" description="Disordered" evidence="1">
    <location>
        <begin position="1"/>
        <end position="44"/>
    </location>
</feature>
<feature type="compositionally biased region" description="Basic and acidic residues" evidence="1">
    <location>
        <begin position="20"/>
        <end position="44"/>
    </location>
</feature>
<feature type="region of interest" description="Disordered" evidence="1">
    <location>
        <begin position="65"/>
        <end position="93"/>
    </location>
</feature>
<evidence type="ECO:0000313" key="2">
    <source>
        <dbReference type="EMBL" id="GAA4267365.1"/>
    </source>
</evidence>
<name>A0ABP8E539_9MICO</name>
<protein>
    <submittedName>
        <fullName evidence="2">Uncharacterized protein</fullName>
    </submittedName>
</protein>
<keyword evidence="3" id="KW-1185">Reference proteome</keyword>